<dbReference type="KEGG" id="pmr:PMI0292"/>
<evidence type="ECO:0000313" key="2">
    <source>
        <dbReference type="Proteomes" id="UP000008319"/>
    </source>
</evidence>
<sequence>MIINCDLYLVMGTFPLDKKKDLDILKITLLL</sequence>
<proteinExistence type="predicted"/>
<dbReference type="EnsemblBacteria" id="CAR40784">
    <property type="protein sequence ID" value="CAR40784"/>
    <property type="gene ID" value="PMI0292"/>
</dbReference>
<evidence type="ECO:0000313" key="1">
    <source>
        <dbReference type="EMBL" id="CAR40784.1"/>
    </source>
</evidence>
<dbReference type="Proteomes" id="UP000008319">
    <property type="component" value="Chromosome"/>
</dbReference>
<dbReference type="HOGENOM" id="CLU_3397941_0_0_6"/>
<keyword evidence="2" id="KW-1185">Reference proteome</keyword>
<dbReference type="EMBL" id="AM942759">
    <property type="protein sequence ID" value="CAR40784.1"/>
    <property type="molecule type" value="Genomic_DNA"/>
</dbReference>
<accession>B4EUM7</accession>
<protein>
    <submittedName>
        <fullName evidence="1">Uncharacterized protein</fullName>
    </submittedName>
</protein>
<organism evidence="1 2">
    <name type="scientific">Proteus mirabilis (strain HI4320)</name>
    <dbReference type="NCBI Taxonomy" id="529507"/>
    <lineage>
        <taxon>Bacteria</taxon>
        <taxon>Pseudomonadati</taxon>
        <taxon>Pseudomonadota</taxon>
        <taxon>Gammaproteobacteria</taxon>
        <taxon>Enterobacterales</taxon>
        <taxon>Morganellaceae</taxon>
        <taxon>Proteus</taxon>
    </lineage>
</organism>
<dbReference type="AlphaFoldDB" id="B4EUM7"/>
<gene>
    <name evidence="1" type="ordered locus">PMI0292</name>
</gene>
<name>B4EUM7_PROMH</name>
<reference evidence="1 2" key="1">
    <citation type="journal article" date="2008" name="J. Bacteriol.">
        <title>Complete genome sequence of uropathogenic Proteus mirabilis, a master of both adherence and motility.</title>
        <authorList>
            <person name="Pearson M.M."/>
            <person name="Sebaihia M."/>
            <person name="Churcher C."/>
            <person name="Quail M.A."/>
            <person name="Seshasayee A.S."/>
            <person name="Luscombe N.M."/>
            <person name="Abdellah Z."/>
            <person name="Arrosmith C."/>
            <person name="Atkin B."/>
            <person name="Chillingworth T."/>
            <person name="Hauser H."/>
            <person name="Jagels K."/>
            <person name="Moule S."/>
            <person name="Mungall K."/>
            <person name="Norbertczak H."/>
            <person name="Rabbinowitsch E."/>
            <person name="Walker D."/>
            <person name="Whithead S."/>
            <person name="Thomson N.R."/>
            <person name="Rather P.N."/>
            <person name="Parkhill J."/>
            <person name="Mobley H.L."/>
        </authorList>
    </citation>
    <scope>NUCLEOTIDE SEQUENCE [LARGE SCALE GENOMIC DNA]</scope>
    <source>
        <strain evidence="1 2">HI4320</strain>
    </source>
</reference>